<comment type="caution">
    <text evidence="9">The sequence shown here is derived from an EMBL/GenBank/DDBJ whole genome shotgun (WGS) entry which is preliminary data.</text>
</comment>
<evidence type="ECO:0000256" key="8">
    <source>
        <dbReference type="SAM" id="MobiDB-lite"/>
    </source>
</evidence>
<dbReference type="GO" id="GO:0016020">
    <property type="term" value="C:membrane"/>
    <property type="evidence" value="ECO:0007669"/>
    <property type="project" value="UniProtKB-SubCell"/>
</dbReference>
<keyword evidence="3" id="KW-0812">Transmembrane</keyword>
<dbReference type="GO" id="GO:0032981">
    <property type="term" value="P:mitochondrial respiratory chain complex I assembly"/>
    <property type="evidence" value="ECO:0007669"/>
    <property type="project" value="InterPro"/>
</dbReference>
<evidence type="ECO:0000256" key="1">
    <source>
        <dbReference type="ARBA" id="ARBA00004141"/>
    </source>
</evidence>
<evidence type="ECO:0000256" key="2">
    <source>
        <dbReference type="ARBA" id="ARBA00008444"/>
    </source>
</evidence>
<keyword evidence="10" id="KW-1185">Reference proteome</keyword>
<reference evidence="9 10" key="1">
    <citation type="journal article" date="2018" name="Plant J.">
        <title>Genome sequences of Chlorella sorokiniana UTEX 1602 and Micractinium conductrix SAG 241.80: implications to maltose excretion by a green alga.</title>
        <authorList>
            <person name="Arriola M.B."/>
            <person name="Velmurugan N."/>
            <person name="Zhang Y."/>
            <person name="Plunkett M.H."/>
            <person name="Hondzo H."/>
            <person name="Barney B.M."/>
        </authorList>
    </citation>
    <scope>NUCLEOTIDE SEQUENCE [LARGE SCALE GENOMIC DNA]</scope>
    <source>
        <strain evidence="9 10">SAG 241.80</strain>
    </source>
</reference>
<dbReference type="EMBL" id="LHPF02000036">
    <property type="protein sequence ID" value="PSC68531.1"/>
    <property type="molecule type" value="Genomic_DNA"/>
</dbReference>
<organism evidence="9 10">
    <name type="scientific">Micractinium conductrix</name>
    <dbReference type="NCBI Taxonomy" id="554055"/>
    <lineage>
        <taxon>Eukaryota</taxon>
        <taxon>Viridiplantae</taxon>
        <taxon>Chlorophyta</taxon>
        <taxon>core chlorophytes</taxon>
        <taxon>Trebouxiophyceae</taxon>
        <taxon>Chlorellales</taxon>
        <taxon>Chlorellaceae</taxon>
        <taxon>Chlorella clade</taxon>
        <taxon>Micractinium</taxon>
    </lineage>
</organism>
<feature type="compositionally biased region" description="Low complexity" evidence="8">
    <location>
        <begin position="252"/>
        <end position="272"/>
    </location>
</feature>
<keyword evidence="4" id="KW-1133">Transmembrane helix</keyword>
<evidence type="ECO:0000256" key="7">
    <source>
        <dbReference type="ARBA" id="ARBA00041344"/>
    </source>
</evidence>
<evidence type="ECO:0000256" key="6">
    <source>
        <dbReference type="ARBA" id="ARBA00040778"/>
    </source>
</evidence>
<comment type="similarity">
    <text evidence="2">Belongs to the Tim17/Tim22/Tim23 family.</text>
</comment>
<keyword evidence="5" id="KW-0472">Membrane</keyword>
<evidence type="ECO:0000256" key="3">
    <source>
        <dbReference type="ARBA" id="ARBA00022692"/>
    </source>
</evidence>
<sequence length="272" mass="29048">MAAVPPQPPGEPLTGWERVSRLFGYAFARHDAEHELPPMPEEFREWARDTVVASGLGLLLGGGRKWAEERHAAAPAPPSDAPTKLHAARAIAEANTQRMSRIANAAVKGAAHFGAIAAVFYGVQLVSSVYRGRRDFLDAAHGGLAAGAVFGVSLHRSVRAKVPLARSLVLGAALGSSMGIPLGLAQDKLVTLLPQEHQAARRARWTQLEGMIETGAVEPARVREAKAARGYDVTETLIQQLEASLSSSPTRQQQQAAGQQQQQQQQQAGQRG</sequence>
<dbReference type="PANTHER" id="PTHR13002">
    <property type="entry name" value="C3ORF1 PROTEIN-RELATED"/>
    <property type="match status" value="1"/>
</dbReference>
<gene>
    <name evidence="9" type="ORF">C2E20_7866</name>
</gene>
<dbReference type="OrthoDB" id="509993at2759"/>
<comment type="subcellular location">
    <subcellularLocation>
        <location evidence="1">Membrane</location>
        <topology evidence="1">Multi-pass membrane protein</topology>
    </subcellularLocation>
</comment>
<dbReference type="STRING" id="554055.A0A2P6V362"/>
<dbReference type="AlphaFoldDB" id="A0A2P6V362"/>
<dbReference type="GO" id="GO:0005739">
    <property type="term" value="C:mitochondrion"/>
    <property type="evidence" value="ECO:0007669"/>
    <property type="project" value="TreeGrafter"/>
</dbReference>
<dbReference type="Proteomes" id="UP000239649">
    <property type="component" value="Unassembled WGS sequence"/>
</dbReference>
<dbReference type="InterPro" id="IPR055299">
    <property type="entry name" value="TIMMDC1"/>
</dbReference>
<accession>A0A2P6V362</accession>
<evidence type="ECO:0000313" key="9">
    <source>
        <dbReference type="EMBL" id="PSC68531.1"/>
    </source>
</evidence>
<feature type="region of interest" description="Disordered" evidence="8">
    <location>
        <begin position="242"/>
        <end position="272"/>
    </location>
</feature>
<proteinExistence type="inferred from homology"/>
<name>A0A2P6V362_9CHLO</name>
<dbReference type="PANTHER" id="PTHR13002:SF1">
    <property type="entry name" value="COMPLEX I ASSEMBLY FACTOR TIMMDC1, MITOCHONDRIAL"/>
    <property type="match status" value="1"/>
</dbReference>
<protein>
    <recommendedName>
        <fullName evidence="6">Complex I assembly factor TIMMDC1, mitochondrial</fullName>
    </recommendedName>
    <alternativeName>
        <fullName evidence="7">Translocase of inner mitochondrial membrane domain-containing protein 1</fullName>
    </alternativeName>
</protein>
<feature type="compositionally biased region" description="Polar residues" evidence="8">
    <location>
        <begin position="242"/>
        <end position="251"/>
    </location>
</feature>
<evidence type="ECO:0000313" key="10">
    <source>
        <dbReference type="Proteomes" id="UP000239649"/>
    </source>
</evidence>
<evidence type="ECO:0000256" key="4">
    <source>
        <dbReference type="ARBA" id="ARBA00022989"/>
    </source>
</evidence>
<evidence type="ECO:0000256" key="5">
    <source>
        <dbReference type="ARBA" id="ARBA00023136"/>
    </source>
</evidence>